<sequence>MRDQQGDREDEAAGDVLGEQTAKQGALVVGEWTSPLPRGKGEQDHVLDEGVRVARETGTTAAADVRRAVTVARTAVRWPAVKAIRARPTGRRGQAVHFRPAAEPTTSPAATPAPARLRPGPGSEAGNRPGPPT</sequence>
<proteinExistence type="predicted"/>
<feature type="region of interest" description="Disordered" evidence="1">
    <location>
        <begin position="1"/>
        <end position="47"/>
    </location>
</feature>
<feature type="region of interest" description="Disordered" evidence="1">
    <location>
        <begin position="87"/>
        <end position="133"/>
    </location>
</feature>
<organism evidence="2 3">
    <name type="scientific">Streptomyces lacrimifluminis</name>
    <dbReference type="NCBI Taxonomy" id="1500077"/>
    <lineage>
        <taxon>Bacteria</taxon>
        <taxon>Bacillati</taxon>
        <taxon>Actinomycetota</taxon>
        <taxon>Actinomycetes</taxon>
        <taxon>Kitasatosporales</taxon>
        <taxon>Streptomycetaceae</taxon>
        <taxon>Streptomyces</taxon>
    </lineage>
</organism>
<keyword evidence="3" id="KW-1185">Reference proteome</keyword>
<dbReference type="AlphaFoldDB" id="A0A917P6F9"/>
<evidence type="ECO:0000313" key="3">
    <source>
        <dbReference type="Proteomes" id="UP000625682"/>
    </source>
</evidence>
<gene>
    <name evidence="2" type="ORF">GCM10012282_71490</name>
</gene>
<dbReference type="Proteomes" id="UP000625682">
    <property type="component" value="Unassembled WGS sequence"/>
</dbReference>
<reference evidence="2" key="2">
    <citation type="submission" date="2020-09" db="EMBL/GenBank/DDBJ databases">
        <authorList>
            <person name="Sun Q."/>
            <person name="Zhou Y."/>
        </authorList>
    </citation>
    <scope>NUCLEOTIDE SEQUENCE</scope>
    <source>
        <strain evidence="2">CGMCC 4.7272</strain>
    </source>
</reference>
<dbReference type="EMBL" id="BMMU01000037">
    <property type="protein sequence ID" value="GGJ63973.1"/>
    <property type="molecule type" value="Genomic_DNA"/>
</dbReference>
<feature type="compositionally biased region" description="Low complexity" evidence="1">
    <location>
        <begin position="99"/>
        <end position="119"/>
    </location>
</feature>
<name>A0A917P6F9_9ACTN</name>
<accession>A0A917P6F9</accession>
<comment type="caution">
    <text evidence="2">The sequence shown here is derived from an EMBL/GenBank/DDBJ whole genome shotgun (WGS) entry which is preliminary data.</text>
</comment>
<evidence type="ECO:0000256" key="1">
    <source>
        <dbReference type="SAM" id="MobiDB-lite"/>
    </source>
</evidence>
<evidence type="ECO:0000313" key="2">
    <source>
        <dbReference type="EMBL" id="GGJ63973.1"/>
    </source>
</evidence>
<protein>
    <submittedName>
        <fullName evidence="2">Uncharacterized protein</fullName>
    </submittedName>
</protein>
<reference evidence="2" key="1">
    <citation type="journal article" date="2014" name="Int. J. Syst. Evol. Microbiol.">
        <title>Complete genome sequence of Corynebacterium casei LMG S-19264T (=DSM 44701T), isolated from a smear-ripened cheese.</title>
        <authorList>
            <consortium name="US DOE Joint Genome Institute (JGI-PGF)"/>
            <person name="Walter F."/>
            <person name="Albersmeier A."/>
            <person name="Kalinowski J."/>
            <person name="Ruckert C."/>
        </authorList>
    </citation>
    <scope>NUCLEOTIDE SEQUENCE</scope>
    <source>
        <strain evidence="2">CGMCC 4.7272</strain>
    </source>
</reference>